<dbReference type="RefSeq" id="WP_182428851.1">
    <property type="nucleotide sequence ID" value="NZ_CP060632.1"/>
</dbReference>
<dbReference type="InterPro" id="IPR012902">
    <property type="entry name" value="N_methyl_site"/>
</dbReference>
<dbReference type="PROSITE" id="PS00409">
    <property type="entry name" value="PROKAR_NTER_METHYL"/>
    <property type="match status" value="1"/>
</dbReference>
<evidence type="ECO:0000313" key="2">
    <source>
        <dbReference type="EMBL" id="QNM00115.1"/>
    </source>
</evidence>
<dbReference type="Gene3D" id="3.30.700.10">
    <property type="entry name" value="Glycoprotein, Type 4 Pilin"/>
    <property type="match status" value="1"/>
</dbReference>
<evidence type="ECO:0000256" key="1">
    <source>
        <dbReference type="SAM" id="Phobius"/>
    </source>
</evidence>
<protein>
    <submittedName>
        <fullName evidence="2">Type II secretion system protein</fullName>
    </submittedName>
</protein>
<keyword evidence="1" id="KW-0472">Membrane</keyword>
<gene>
    <name evidence="2" type="ORF">H9Q76_02085</name>
</gene>
<dbReference type="KEGG" id="wcp:H9Q76_02085"/>
<dbReference type="NCBIfam" id="TIGR02532">
    <property type="entry name" value="IV_pilin_GFxxxE"/>
    <property type="match status" value="1"/>
</dbReference>
<dbReference type="AlphaFoldDB" id="A0A7G9FNI3"/>
<evidence type="ECO:0000313" key="3">
    <source>
        <dbReference type="Proteomes" id="UP000515819"/>
    </source>
</evidence>
<dbReference type="InterPro" id="IPR045584">
    <property type="entry name" value="Pilin-like"/>
</dbReference>
<reference evidence="2 3" key="1">
    <citation type="submission" date="2020-08" db="EMBL/GenBank/DDBJ databases">
        <authorList>
            <person name="Liu C."/>
            <person name="Sun Q."/>
        </authorList>
    </citation>
    <scope>NUCLEOTIDE SEQUENCE [LARGE SCALE GENOMIC DNA]</scope>
    <source>
        <strain evidence="2 3">NSJ-4</strain>
    </source>
</reference>
<organism evidence="2 3">
    <name type="scientific">Wujia chipingensis</name>
    <dbReference type="NCBI Taxonomy" id="2763670"/>
    <lineage>
        <taxon>Bacteria</taxon>
        <taxon>Bacillati</taxon>
        <taxon>Bacillota</taxon>
        <taxon>Clostridia</taxon>
        <taxon>Lachnospirales</taxon>
        <taxon>Lachnospiraceae</taxon>
        <taxon>Wujia</taxon>
    </lineage>
</organism>
<dbReference type="EMBL" id="CP060632">
    <property type="protein sequence ID" value="QNM00115.1"/>
    <property type="molecule type" value="Genomic_DNA"/>
</dbReference>
<feature type="transmembrane region" description="Helical" evidence="1">
    <location>
        <begin position="12"/>
        <end position="37"/>
    </location>
</feature>
<proteinExistence type="predicted"/>
<dbReference type="SUPFAM" id="SSF54523">
    <property type="entry name" value="Pili subunits"/>
    <property type="match status" value="1"/>
</dbReference>
<sequence>MKNWRNNSDNAGFTLVELIIAIAIMAVLAGAIGLAVIRYIRKARASNAMEELRTIVSAVETGMVSSYAEDHEMNLDKTYTDDEGNAQRCGVLTNYMISRAQNKSANGITDANALEYYFAQKVLEELNAENGSDYRFLNFTGDEDEPLGMNCDSFYGQFGCPGVIVVYGGEGKVLFAQYYNSGCLIQYEAGEGYTYLDDTTEFVGSTTIH</sequence>
<dbReference type="Pfam" id="PF07963">
    <property type="entry name" value="N_methyl"/>
    <property type="match status" value="1"/>
</dbReference>
<keyword evidence="3" id="KW-1185">Reference proteome</keyword>
<dbReference type="Proteomes" id="UP000515819">
    <property type="component" value="Chromosome"/>
</dbReference>
<keyword evidence="1" id="KW-0812">Transmembrane</keyword>
<accession>A0A7G9FNI3</accession>
<name>A0A7G9FNI3_9FIRM</name>
<keyword evidence="1" id="KW-1133">Transmembrane helix</keyword>